<evidence type="ECO:0000313" key="2">
    <source>
        <dbReference type="EMBL" id="SDL02838.1"/>
    </source>
</evidence>
<feature type="transmembrane region" description="Helical" evidence="1">
    <location>
        <begin position="94"/>
        <end position="117"/>
    </location>
</feature>
<proteinExistence type="predicted"/>
<reference evidence="3" key="1">
    <citation type="submission" date="2016-10" db="EMBL/GenBank/DDBJ databases">
        <authorList>
            <person name="Varghese N."/>
            <person name="Submissions S."/>
        </authorList>
    </citation>
    <scope>NUCLEOTIDE SEQUENCE [LARGE SCALE GENOMIC DNA]</scope>
    <source>
        <strain evidence="3">AAP</strain>
    </source>
</reference>
<dbReference type="STRING" id="48727.SAMN05192555_102216"/>
<sequence>MSQRLREELLFMAVLAGLMGAALYMATGYPFTARLMPQVVAIAVLALLSVESVLTVRRYRAARRSGDPASDGEHVGDTGNEPVWGAKFRRTAPYLGWLAALYLGIYLIGLTASAAIFTVAFCRLVGKMSWLAALLGTGLLMAALFGLSEAFNMRWPVGYFFDPFR</sequence>
<evidence type="ECO:0008006" key="4">
    <source>
        <dbReference type="Google" id="ProtNLM"/>
    </source>
</evidence>
<keyword evidence="1" id="KW-1133">Transmembrane helix</keyword>
<dbReference type="Proteomes" id="UP000199107">
    <property type="component" value="Unassembled WGS sequence"/>
</dbReference>
<evidence type="ECO:0000313" key="3">
    <source>
        <dbReference type="Proteomes" id="UP000199107"/>
    </source>
</evidence>
<dbReference type="EMBL" id="FNGH01000002">
    <property type="protein sequence ID" value="SDL02838.1"/>
    <property type="molecule type" value="Genomic_DNA"/>
</dbReference>
<evidence type="ECO:0000256" key="1">
    <source>
        <dbReference type="SAM" id="Phobius"/>
    </source>
</evidence>
<dbReference type="AlphaFoldDB" id="A0A1G9GQD3"/>
<accession>A0A1G9GQD3</accession>
<dbReference type="RefSeq" id="WP_089657074.1">
    <property type="nucleotide sequence ID" value="NZ_FNGH01000002.1"/>
</dbReference>
<keyword evidence="1" id="KW-0472">Membrane</keyword>
<keyword evidence="1" id="KW-0812">Transmembrane</keyword>
<feature type="transmembrane region" description="Helical" evidence="1">
    <location>
        <begin position="129"/>
        <end position="147"/>
    </location>
</feature>
<name>A0A1G9GQD3_9GAMM</name>
<protein>
    <recommendedName>
        <fullName evidence="4">Tripartite tricarboxylate transporter TctB family protein</fullName>
    </recommendedName>
</protein>
<keyword evidence="3" id="KW-1185">Reference proteome</keyword>
<organism evidence="2 3">
    <name type="scientific">Franzmannia pantelleriensis</name>
    <dbReference type="NCBI Taxonomy" id="48727"/>
    <lineage>
        <taxon>Bacteria</taxon>
        <taxon>Pseudomonadati</taxon>
        <taxon>Pseudomonadota</taxon>
        <taxon>Gammaproteobacteria</taxon>
        <taxon>Oceanospirillales</taxon>
        <taxon>Halomonadaceae</taxon>
        <taxon>Franzmannia</taxon>
    </lineage>
</organism>
<feature type="transmembrane region" description="Helical" evidence="1">
    <location>
        <begin position="9"/>
        <end position="29"/>
    </location>
</feature>
<gene>
    <name evidence="2" type="ORF">SAMN05192555_102216</name>
</gene>
<feature type="transmembrane region" description="Helical" evidence="1">
    <location>
        <begin position="35"/>
        <end position="56"/>
    </location>
</feature>
<dbReference type="OrthoDB" id="6166675at2"/>